<feature type="domain" description="N-acetyltransferase" evidence="3">
    <location>
        <begin position="2"/>
        <end position="145"/>
    </location>
</feature>
<comment type="caution">
    <text evidence="5">The sequence shown here is derived from an EMBL/GenBank/DDBJ whole genome shotgun (WGS) entry which is preliminary data.</text>
</comment>
<dbReference type="Proteomes" id="UP001249240">
    <property type="component" value="Unassembled WGS sequence"/>
</dbReference>
<proteinExistence type="predicted"/>
<evidence type="ECO:0000313" key="6">
    <source>
        <dbReference type="Proteomes" id="UP001254770"/>
    </source>
</evidence>
<reference evidence="5" key="1">
    <citation type="submission" date="2023-03" db="EMBL/GenBank/DDBJ databases">
        <authorList>
            <person name="Shen W."/>
            <person name="Cai J."/>
        </authorList>
    </citation>
    <scope>NUCLEOTIDE SEQUENCE</scope>
    <source>
        <strain evidence="4">B646-2</strain>
        <strain evidence="5">Y15</strain>
    </source>
</reference>
<dbReference type="GO" id="GO:0016747">
    <property type="term" value="F:acyltransferase activity, transferring groups other than amino-acyl groups"/>
    <property type="evidence" value="ECO:0007669"/>
    <property type="project" value="InterPro"/>
</dbReference>
<evidence type="ECO:0000259" key="3">
    <source>
        <dbReference type="PROSITE" id="PS51186"/>
    </source>
</evidence>
<name>A0AAW8T9N6_9ENTE</name>
<gene>
    <name evidence="5" type="ORF">P7D69_16950</name>
    <name evidence="4" type="ORF">P7D78_15250</name>
</gene>
<dbReference type="PANTHER" id="PTHR43800">
    <property type="entry name" value="PEPTIDYL-LYSINE N-ACETYLTRANSFERASE YJAB"/>
    <property type="match status" value="1"/>
</dbReference>
<dbReference type="PANTHER" id="PTHR43800:SF1">
    <property type="entry name" value="PEPTIDYL-LYSINE N-ACETYLTRANSFERASE YJAB"/>
    <property type="match status" value="1"/>
</dbReference>
<dbReference type="EC" id="2.3.1.-" evidence="5"/>
<keyword evidence="2 5" id="KW-0012">Acyltransferase</keyword>
<evidence type="ECO:0000313" key="5">
    <source>
        <dbReference type="EMBL" id="MDT2546038.1"/>
    </source>
</evidence>
<dbReference type="PROSITE" id="PS51186">
    <property type="entry name" value="GNAT"/>
    <property type="match status" value="1"/>
</dbReference>
<evidence type="ECO:0000313" key="4">
    <source>
        <dbReference type="EMBL" id="MDT2539492.1"/>
    </source>
</evidence>
<dbReference type="AlphaFoldDB" id="A0AAW8T9N6"/>
<keyword evidence="1 5" id="KW-0808">Transferase</keyword>
<dbReference type="Pfam" id="PF13508">
    <property type="entry name" value="Acetyltransf_7"/>
    <property type="match status" value="1"/>
</dbReference>
<dbReference type="RefSeq" id="WP_010746435.1">
    <property type="nucleotide sequence ID" value="NZ_BAAAXM010000005.1"/>
</dbReference>
<dbReference type="SUPFAM" id="SSF55729">
    <property type="entry name" value="Acyl-CoA N-acyltransferases (Nat)"/>
    <property type="match status" value="1"/>
</dbReference>
<dbReference type="EMBL" id="JARPXM010000018">
    <property type="protein sequence ID" value="MDT2539492.1"/>
    <property type="molecule type" value="Genomic_DNA"/>
</dbReference>
<dbReference type="InterPro" id="IPR016181">
    <property type="entry name" value="Acyl_CoA_acyltransferase"/>
</dbReference>
<dbReference type="CDD" id="cd04301">
    <property type="entry name" value="NAT_SF"/>
    <property type="match status" value="1"/>
</dbReference>
<evidence type="ECO:0000256" key="1">
    <source>
        <dbReference type="ARBA" id="ARBA00022679"/>
    </source>
</evidence>
<dbReference type="InterPro" id="IPR000182">
    <property type="entry name" value="GNAT_dom"/>
</dbReference>
<protein>
    <submittedName>
        <fullName evidence="5">GNAT family N-acetyltransferase</fullName>
        <ecNumber evidence="5">2.3.1.-</ecNumber>
    </submittedName>
</protein>
<accession>A0AAW8T9N6</accession>
<evidence type="ECO:0000256" key="2">
    <source>
        <dbReference type="ARBA" id="ARBA00023315"/>
    </source>
</evidence>
<sequence length="155" mass="17806">MGTIKQINRKKKNELANLLLIWESSVAATHHFLTAEDIQSLKPEVKNALLMIDQLYGYYAPTLVGFVGIENEKVEMLFVAAHFRGKRIGKKLLHYAIDEQQIKYVDVNEQNEQGIGFYQHMGFQLAGRSEFDEQGNAFPILHLKIRNTKEKSNEN</sequence>
<dbReference type="Gene3D" id="3.40.630.30">
    <property type="match status" value="1"/>
</dbReference>
<dbReference type="EMBL" id="JARPXL010000022">
    <property type="protein sequence ID" value="MDT2546038.1"/>
    <property type="molecule type" value="Genomic_DNA"/>
</dbReference>
<dbReference type="Proteomes" id="UP001254770">
    <property type="component" value="Unassembled WGS sequence"/>
</dbReference>
<organism evidence="5 6">
    <name type="scientific">Enterococcus raffinosus</name>
    <dbReference type="NCBI Taxonomy" id="71452"/>
    <lineage>
        <taxon>Bacteria</taxon>
        <taxon>Bacillati</taxon>
        <taxon>Bacillota</taxon>
        <taxon>Bacilli</taxon>
        <taxon>Lactobacillales</taxon>
        <taxon>Enterococcaceae</taxon>
        <taxon>Enterococcus</taxon>
    </lineage>
</organism>